<reference evidence="2" key="1">
    <citation type="submission" date="2020-03" db="EMBL/GenBank/DDBJ databases">
        <authorList>
            <person name="Guo F."/>
        </authorList>
    </citation>
    <scope>NUCLEOTIDE SEQUENCE</scope>
    <source>
        <strain evidence="2">JCM 30134</strain>
    </source>
</reference>
<feature type="transmembrane region" description="Helical" evidence="1">
    <location>
        <begin position="254"/>
        <end position="273"/>
    </location>
</feature>
<keyword evidence="1" id="KW-0812">Transmembrane</keyword>
<feature type="transmembrane region" description="Helical" evidence="1">
    <location>
        <begin position="110"/>
        <end position="128"/>
    </location>
</feature>
<gene>
    <name evidence="2" type="ORF">G8770_20445</name>
</gene>
<feature type="transmembrane region" description="Helical" evidence="1">
    <location>
        <begin position="280"/>
        <end position="298"/>
    </location>
</feature>
<feature type="transmembrane region" description="Helical" evidence="1">
    <location>
        <begin position="178"/>
        <end position="206"/>
    </location>
</feature>
<keyword evidence="1" id="KW-0472">Membrane</keyword>
<proteinExistence type="predicted"/>
<name>A0A9E5T4G2_9GAMM</name>
<protein>
    <submittedName>
        <fullName evidence="2">DUF2955 domain-containing protein</fullName>
    </submittedName>
</protein>
<dbReference type="EMBL" id="JAAONZ010000022">
    <property type="protein sequence ID" value="NHO67924.1"/>
    <property type="molecule type" value="Genomic_DNA"/>
</dbReference>
<evidence type="ECO:0000256" key="1">
    <source>
        <dbReference type="SAM" id="Phobius"/>
    </source>
</evidence>
<feature type="transmembrane region" description="Helical" evidence="1">
    <location>
        <begin position="84"/>
        <end position="104"/>
    </location>
</feature>
<keyword evidence="3" id="KW-1185">Reference proteome</keyword>
<feature type="transmembrane region" description="Helical" evidence="1">
    <location>
        <begin position="227"/>
        <end position="248"/>
    </location>
</feature>
<evidence type="ECO:0000313" key="2">
    <source>
        <dbReference type="EMBL" id="NHO67924.1"/>
    </source>
</evidence>
<dbReference type="RefSeq" id="WP_167191440.1">
    <property type="nucleotide sequence ID" value="NZ_JAAONZ010000022.1"/>
</dbReference>
<feature type="transmembrane region" description="Helical" evidence="1">
    <location>
        <begin position="59"/>
        <end position="77"/>
    </location>
</feature>
<comment type="caution">
    <text evidence="2">The sequence shown here is derived from an EMBL/GenBank/DDBJ whole genome shotgun (WGS) entry which is preliminary data.</text>
</comment>
<accession>A0A9E5T4G2</accession>
<feature type="transmembrane region" description="Helical" evidence="1">
    <location>
        <begin position="135"/>
        <end position="158"/>
    </location>
</feature>
<dbReference type="AlphaFoldDB" id="A0A9E5T4G2"/>
<evidence type="ECO:0000313" key="3">
    <source>
        <dbReference type="Proteomes" id="UP000787472"/>
    </source>
</evidence>
<dbReference type="InterPro" id="IPR022604">
    <property type="entry name" value="DUF2955"/>
</dbReference>
<feature type="transmembrane region" description="Helical" evidence="1">
    <location>
        <begin position="20"/>
        <end position="47"/>
    </location>
</feature>
<dbReference type="Proteomes" id="UP000787472">
    <property type="component" value="Unassembled WGS sequence"/>
</dbReference>
<feature type="transmembrane region" description="Helical" evidence="1">
    <location>
        <begin position="310"/>
        <end position="331"/>
    </location>
</feature>
<keyword evidence="1" id="KW-1133">Transmembrane helix</keyword>
<organism evidence="2 3">
    <name type="scientific">Pseudomaricurvus hydrocarbonicus</name>
    <dbReference type="NCBI Taxonomy" id="1470433"/>
    <lineage>
        <taxon>Bacteria</taxon>
        <taxon>Pseudomonadati</taxon>
        <taxon>Pseudomonadota</taxon>
        <taxon>Gammaproteobacteria</taxon>
        <taxon>Cellvibrionales</taxon>
        <taxon>Cellvibrionaceae</taxon>
        <taxon>Pseudomaricurvus</taxon>
    </lineage>
</organism>
<dbReference type="Pfam" id="PF11168">
    <property type="entry name" value="DUF2955"/>
    <property type="match status" value="1"/>
</dbReference>
<sequence length="346" mass="37015">MITHTTRLPLAARRSFRLALVASLALALAYGMGLGLPFLAPLLAVILTATPAPPPGPKQLLVLVVAVSLSLGVGILLGPLLQFAPLSALLIIFAGLFVSNRMAIADGKEASSVLLAFGFTLIPAASSVSQALASALIMALVVGVVIAVVCQWLIYPLFPEDETAVPMPVPPTLADSDWLSLRATLIVLPAFLLMLTNPATYLPLALKSILLGRESSEVGLRHANREMLGSTFLGGVCAIGVWICLSLAPLLWFFWGWMLLLSLLLSSWVYGVLRSRFGPSFWVGTLTTAIILLGAAVQDSANGKDVYQAFAVRMALFLLAALYAGLAMWALEQWRKRRSRRRLAGE</sequence>